<keyword evidence="10" id="KW-1185">Reference proteome</keyword>
<feature type="domain" description="Protein kinase" evidence="8">
    <location>
        <begin position="61"/>
        <end position="241"/>
    </location>
</feature>
<evidence type="ECO:0000256" key="6">
    <source>
        <dbReference type="ARBA" id="ARBA00023136"/>
    </source>
</evidence>
<evidence type="ECO:0000313" key="10">
    <source>
        <dbReference type="Proteomes" id="UP000007305"/>
    </source>
</evidence>
<reference evidence="10" key="1">
    <citation type="submission" date="2015-12" db="EMBL/GenBank/DDBJ databases">
        <title>Update maize B73 reference genome by single molecule sequencing technologies.</title>
        <authorList>
            <consortium name="Maize Genome Sequencing Project"/>
            <person name="Ware D."/>
        </authorList>
    </citation>
    <scope>NUCLEOTIDE SEQUENCE [LARGE SCALE GENOMIC DNA]</scope>
    <source>
        <strain evidence="10">cv. B73</strain>
    </source>
</reference>
<evidence type="ECO:0000256" key="2">
    <source>
        <dbReference type="ARBA" id="ARBA00022614"/>
    </source>
</evidence>
<dbReference type="Pfam" id="PF00069">
    <property type="entry name" value="Pkinase"/>
    <property type="match status" value="1"/>
</dbReference>
<dbReference type="InterPro" id="IPR008271">
    <property type="entry name" value="Ser/Thr_kinase_AS"/>
</dbReference>
<keyword evidence="5" id="KW-1133">Transmembrane helix</keyword>
<evidence type="ECO:0000256" key="1">
    <source>
        <dbReference type="ARBA" id="ARBA00004370"/>
    </source>
</evidence>
<keyword evidence="2" id="KW-0433">Leucine-rich repeat</keyword>
<dbReference type="InterPro" id="IPR051809">
    <property type="entry name" value="Plant_receptor-like_S/T_kinase"/>
</dbReference>
<feature type="region of interest" description="Disordered" evidence="7">
    <location>
        <begin position="1"/>
        <end position="29"/>
    </location>
</feature>
<feature type="compositionally biased region" description="Polar residues" evidence="7">
    <location>
        <begin position="8"/>
        <end position="20"/>
    </location>
</feature>
<dbReference type="PANTHER" id="PTHR27008">
    <property type="entry name" value="OS04G0122200 PROTEIN"/>
    <property type="match status" value="1"/>
</dbReference>
<protein>
    <recommendedName>
        <fullName evidence="8">Protein kinase domain-containing protein</fullName>
    </recommendedName>
</protein>
<evidence type="ECO:0000256" key="5">
    <source>
        <dbReference type="ARBA" id="ARBA00022989"/>
    </source>
</evidence>
<dbReference type="Gene3D" id="1.10.510.10">
    <property type="entry name" value="Transferase(Phosphotransferase) domain 1"/>
    <property type="match status" value="1"/>
</dbReference>
<organism evidence="9 10">
    <name type="scientific">Zea mays</name>
    <name type="common">Maize</name>
    <dbReference type="NCBI Taxonomy" id="4577"/>
    <lineage>
        <taxon>Eukaryota</taxon>
        <taxon>Viridiplantae</taxon>
        <taxon>Streptophyta</taxon>
        <taxon>Embryophyta</taxon>
        <taxon>Tracheophyta</taxon>
        <taxon>Spermatophyta</taxon>
        <taxon>Magnoliopsida</taxon>
        <taxon>Liliopsida</taxon>
        <taxon>Poales</taxon>
        <taxon>Poaceae</taxon>
        <taxon>PACMAD clade</taxon>
        <taxon>Panicoideae</taxon>
        <taxon>Andropogonodae</taxon>
        <taxon>Andropogoneae</taxon>
        <taxon>Tripsacinae</taxon>
        <taxon>Zea</taxon>
    </lineage>
</organism>
<dbReference type="InterPro" id="IPR000719">
    <property type="entry name" value="Prot_kinase_dom"/>
</dbReference>
<dbReference type="EnsemblPlants" id="Zm00001eb134640_T001">
    <property type="protein sequence ID" value="Zm00001eb134640_P001"/>
    <property type="gene ID" value="Zm00001eb134640"/>
</dbReference>
<dbReference type="InterPro" id="IPR011009">
    <property type="entry name" value="Kinase-like_dom_sf"/>
</dbReference>
<keyword evidence="3" id="KW-0812">Transmembrane</keyword>
<dbReference type="PROSITE" id="PS00108">
    <property type="entry name" value="PROTEIN_KINASE_ST"/>
    <property type="match status" value="1"/>
</dbReference>
<dbReference type="InParanoid" id="A0A804N4L3"/>
<dbReference type="PROSITE" id="PS50011">
    <property type="entry name" value="PROTEIN_KINASE_DOM"/>
    <property type="match status" value="1"/>
</dbReference>
<keyword evidence="4" id="KW-0677">Repeat</keyword>
<evidence type="ECO:0000259" key="8">
    <source>
        <dbReference type="PROSITE" id="PS50011"/>
    </source>
</evidence>
<proteinExistence type="predicted"/>
<evidence type="ECO:0000256" key="4">
    <source>
        <dbReference type="ARBA" id="ARBA00022737"/>
    </source>
</evidence>
<comment type="subcellular location">
    <subcellularLocation>
        <location evidence="1">Membrane</location>
    </subcellularLocation>
</comment>
<dbReference type="Proteomes" id="UP000007305">
    <property type="component" value="Chromosome 3"/>
</dbReference>
<dbReference type="GO" id="GO:0005524">
    <property type="term" value="F:ATP binding"/>
    <property type="evidence" value="ECO:0007669"/>
    <property type="project" value="InterPro"/>
</dbReference>
<dbReference type="Gramene" id="Zm00001eb134640_T001">
    <property type="protein sequence ID" value="Zm00001eb134640_P001"/>
    <property type="gene ID" value="Zm00001eb134640"/>
</dbReference>
<name>A0A804N4L3_MAIZE</name>
<dbReference type="GO" id="GO:0016020">
    <property type="term" value="C:membrane"/>
    <property type="evidence" value="ECO:0007669"/>
    <property type="project" value="UniProtKB-SubCell"/>
</dbReference>
<dbReference type="PANTHER" id="PTHR27008:SF566">
    <property type="entry name" value="OS06G0583600 PROTEIN"/>
    <property type="match status" value="1"/>
</dbReference>
<reference evidence="9" key="2">
    <citation type="submission" date="2019-07" db="EMBL/GenBank/DDBJ databases">
        <authorList>
            <person name="Seetharam A."/>
            <person name="Woodhouse M."/>
            <person name="Cannon E."/>
        </authorList>
    </citation>
    <scope>NUCLEOTIDE SEQUENCE [LARGE SCALE GENOMIC DNA]</scope>
    <source>
        <strain evidence="9">cv. B73</strain>
    </source>
</reference>
<evidence type="ECO:0000256" key="7">
    <source>
        <dbReference type="SAM" id="MobiDB-lite"/>
    </source>
</evidence>
<dbReference type="Gene3D" id="3.80.10.10">
    <property type="entry name" value="Ribonuclease Inhibitor"/>
    <property type="match status" value="1"/>
</dbReference>
<dbReference type="SUPFAM" id="SSF56112">
    <property type="entry name" value="Protein kinase-like (PK-like)"/>
    <property type="match status" value="1"/>
</dbReference>
<accession>A0A804N4L3</accession>
<evidence type="ECO:0000313" key="9">
    <source>
        <dbReference type="EnsemblPlants" id="Zm00001eb134640_P001"/>
    </source>
</evidence>
<evidence type="ECO:0000256" key="3">
    <source>
        <dbReference type="ARBA" id="ARBA00022692"/>
    </source>
</evidence>
<dbReference type="AlphaFoldDB" id="A0A804N4L3"/>
<sequence>METGPQIPKSTGANGNSKNGEPTKPVFTGKRAAECPTHGMARCRGADEAPVTNSWSPDGVTQIPDSLASLDLAYNYVSGMIPTNLLKLPAKRWNSPLRQEHIVLEGAVPLEVGSLKDVKVLTVGSNQLEDDVCHRNLVKVITSCSSIDHQGNDFKALGYEFMPDGDLDGWLHHHRFEPQDVALRRRLTVSQRVDIGLDIVGALNYVHHHGQTPLVHCDLKPSNVFLDGNMVTHMVDLDLAP</sequence>
<reference evidence="9" key="3">
    <citation type="submission" date="2021-05" db="UniProtKB">
        <authorList>
            <consortium name="EnsemblPlants"/>
        </authorList>
    </citation>
    <scope>IDENTIFICATION</scope>
    <source>
        <strain evidence="9">cv. B73</strain>
    </source>
</reference>
<dbReference type="InterPro" id="IPR032675">
    <property type="entry name" value="LRR_dom_sf"/>
</dbReference>
<keyword evidence="6" id="KW-0472">Membrane</keyword>
<dbReference type="GO" id="GO:0004672">
    <property type="term" value="F:protein kinase activity"/>
    <property type="evidence" value="ECO:0007669"/>
    <property type="project" value="InterPro"/>
</dbReference>